<organism evidence="2 3">
    <name type="scientific">Caenorhabditis tropicalis</name>
    <dbReference type="NCBI Taxonomy" id="1561998"/>
    <lineage>
        <taxon>Eukaryota</taxon>
        <taxon>Metazoa</taxon>
        <taxon>Ecdysozoa</taxon>
        <taxon>Nematoda</taxon>
        <taxon>Chromadorea</taxon>
        <taxon>Rhabditida</taxon>
        <taxon>Rhabditina</taxon>
        <taxon>Rhabditomorpha</taxon>
        <taxon>Rhabditoidea</taxon>
        <taxon>Rhabditidae</taxon>
        <taxon>Peloderinae</taxon>
        <taxon>Caenorhabditis</taxon>
    </lineage>
</organism>
<dbReference type="PROSITE" id="PS50181">
    <property type="entry name" value="FBOX"/>
    <property type="match status" value="1"/>
</dbReference>
<dbReference type="WBParaSite" id="Csp11.Scaffold629.g11946.t2">
    <property type="protein sequence ID" value="Csp11.Scaffold629.g11946.t2"/>
    <property type="gene ID" value="Csp11.Scaffold629.g11946"/>
</dbReference>
<reference evidence="3" key="1">
    <citation type="submission" date="2016-11" db="UniProtKB">
        <authorList>
            <consortium name="WormBaseParasite"/>
        </authorList>
    </citation>
    <scope>IDENTIFICATION</scope>
</reference>
<name>A0A1I7TUL9_9PELO</name>
<evidence type="ECO:0000259" key="1">
    <source>
        <dbReference type="PROSITE" id="PS50181"/>
    </source>
</evidence>
<dbReference type="Pfam" id="PF00646">
    <property type="entry name" value="F-box"/>
    <property type="match status" value="1"/>
</dbReference>
<evidence type="ECO:0000313" key="2">
    <source>
        <dbReference type="Proteomes" id="UP000095282"/>
    </source>
</evidence>
<protein>
    <submittedName>
        <fullName evidence="3">F-box domain-containing protein</fullName>
    </submittedName>
</protein>
<dbReference type="Proteomes" id="UP000095282">
    <property type="component" value="Unplaced"/>
</dbReference>
<sequence length="192" mass="22009">MITQIASQFLQLCVSFLFALFDIITFDYFEKDNALHSDVDNLARTMAPSENVKVFPLLRLPLVAREHVLCMMTPFELIHLSMTSSRARQAVTFFSRIKSRFWVGIGIHGSPFIDIKESRRIGKAWCYSWTSNPTMKVSLPSLCMTDETMGHPFSSLDVEPTEVMAAKLAFSRETKTREDNYWAYFNSTRASL</sequence>
<proteinExistence type="predicted"/>
<accession>A0A1I7TUL9</accession>
<feature type="domain" description="F-box" evidence="1">
    <location>
        <begin position="54"/>
        <end position="105"/>
    </location>
</feature>
<evidence type="ECO:0000313" key="3">
    <source>
        <dbReference type="WBParaSite" id="Csp11.Scaffold629.g11946.t2"/>
    </source>
</evidence>
<dbReference type="AlphaFoldDB" id="A0A1I7TUL9"/>
<keyword evidence="2" id="KW-1185">Reference proteome</keyword>
<dbReference type="InterPro" id="IPR001810">
    <property type="entry name" value="F-box_dom"/>
</dbReference>